<protein>
    <recommendedName>
        <fullName evidence="3">DUF721 domain-containing protein</fullName>
    </recommendedName>
</protein>
<dbReference type="PANTHER" id="PTHR36456">
    <property type="entry name" value="UPF0232 PROTEIN SCO3875"/>
    <property type="match status" value="1"/>
</dbReference>
<name>A0A2N3G5T9_9ACTN</name>
<dbReference type="PANTHER" id="PTHR36456:SF1">
    <property type="entry name" value="UPF0232 PROTEIN SCO3875"/>
    <property type="match status" value="1"/>
</dbReference>
<accession>A0A2N3G5T9</accession>
<organism evidence="1 2">
    <name type="scientific">Candidatus Anoxymicrobium japonicum</name>
    <dbReference type="NCBI Taxonomy" id="2013648"/>
    <lineage>
        <taxon>Bacteria</taxon>
        <taxon>Bacillati</taxon>
        <taxon>Actinomycetota</taxon>
        <taxon>Candidatus Geothermincolia</taxon>
        <taxon>Candidatus Geothermincolales</taxon>
        <taxon>Candidatus Anoxymicrobiaceae</taxon>
        <taxon>Candidatus Anoxymicrobium</taxon>
    </lineage>
</organism>
<dbReference type="AlphaFoldDB" id="A0A2N3G5T9"/>
<evidence type="ECO:0008006" key="3">
    <source>
        <dbReference type="Google" id="ProtNLM"/>
    </source>
</evidence>
<sequence>MWSRTGGSRRLSDIESLGSILSKGKLPDFKKKKQKLALLTANWKYLVGERNAAHSVPTKLARGTLTISADSPAWASELSMTTESLLRRISGSTSEGLVTKVKIRARGGAPVEGVASTERGAVKEVAVNRELDEKTRRDINAIEDEEMRQALTRLARASKADEQNKQEDR</sequence>
<evidence type="ECO:0000313" key="1">
    <source>
        <dbReference type="EMBL" id="PKQ27992.1"/>
    </source>
</evidence>
<proteinExistence type="predicted"/>
<dbReference type="EMBL" id="PHEX01000038">
    <property type="protein sequence ID" value="PKQ27992.1"/>
    <property type="molecule type" value="Genomic_DNA"/>
</dbReference>
<dbReference type="Pfam" id="PF05258">
    <property type="entry name" value="DciA"/>
    <property type="match status" value="1"/>
</dbReference>
<comment type="caution">
    <text evidence="1">The sequence shown here is derived from an EMBL/GenBank/DDBJ whole genome shotgun (WGS) entry which is preliminary data.</text>
</comment>
<evidence type="ECO:0000313" key="2">
    <source>
        <dbReference type="Proteomes" id="UP000233654"/>
    </source>
</evidence>
<dbReference type="InterPro" id="IPR007922">
    <property type="entry name" value="DciA-like"/>
</dbReference>
<reference evidence="1 2" key="1">
    <citation type="journal article" date="2017" name="ISME J.">
        <title>Potential for microbial H2 and metal transformations associated with novel bacteria and archaea in deep terrestrial subsurface sediments.</title>
        <authorList>
            <person name="Hernsdorf A.W."/>
            <person name="Amano Y."/>
            <person name="Miyakawa K."/>
            <person name="Ise K."/>
            <person name="Suzuki Y."/>
            <person name="Anantharaman K."/>
            <person name="Probst A."/>
            <person name="Burstein D."/>
            <person name="Thomas B.C."/>
            <person name="Banfield J.F."/>
        </authorList>
    </citation>
    <scope>NUCLEOTIDE SEQUENCE [LARGE SCALE GENOMIC DNA]</scope>
    <source>
        <strain evidence="1">HGW-Actinobacteria-3</strain>
    </source>
</reference>
<dbReference type="Proteomes" id="UP000233654">
    <property type="component" value="Unassembled WGS sequence"/>
</dbReference>
<gene>
    <name evidence="1" type="ORF">CVT63_05000</name>
</gene>